<sequence length="232" mass="26816">MSTRDDQDEEKYQSTVLAVNDIDVDDEVQAYMQRVQSEAQSIRLYTEKVLTTSTTGKRKIGKHVETINLEGNTEDKRDGDWSKEMIRNFVELKSQIQALREHKGFSKSNLYRLNLNTHAVYKSPPPEMDFFILCLNRRKAFDALVLLTQLLNTTTTPEISQWIYKIFLKIDSTLEAKECSILRDLAKKARSISEELKLGEDHSNAENTSVTMFTCEMIISIVGIYYRQMDLL</sequence>
<protein>
    <submittedName>
        <fullName evidence="1">Uncharacterized protein</fullName>
    </submittedName>
</protein>
<dbReference type="EMBL" id="CH981530">
    <property type="protein sequence ID" value="EDK46537.1"/>
    <property type="molecule type" value="Genomic_DNA"/>
</dbReference>
<dbReference type="STRING" id="379508.A5E529"/>
<reference evidence="1 2" key="1">
    <citation type="journal article" date="2009" name="Nature">
        <title>Evolution of pathogenicity and sexual reproduction in eight Candida genomes.</title>
        <authorList>
            <person name="Butler G."/>
            <person name="Rasmussen M.D."/>
            <person name="Lin M.F."/>
            <person name="Santos M.A."/>
            <person name="Sakthikumar S."/>
            <person name="Munro C.A."/>
            <person name="Rheinbay E."/>
            <person name="Grabherr M."/>
            <person name="Forche A."/>
            <person name="Reedy J.L."/>
            <person name="Agrafioti I."/>
            <person name="Arnaud M.B."/>
            <person name="Bates S."/>
            <person name="Brown A.J."/>
            <person name="Brunke S."/>
            <person name="Costanzo M.C."/>
            <person name="Fitzpatrick D.A."/>
            <person name="de Groot P.W."/>
            <person name="Harris D."/>
            <person name="Hoyer L.L."/>
            <person name="Hube B."/>
            <person name="Klis F.M."/>
            <person name="Kodira C."/>
            <person name="Lennard N."/>
            <person name="Logue M.E."/>
            <person name="Martin R."/>
            <person name="Neiman A.M."/>
            <person name="Nikolaou E."/>
            <person name="Quail M.A."/>
            <person name="Quinn J."/>
            <person name="Santos M.C."/>
            <person name="Schmitzberger F.F."/>
            <person name="Sherlock G."/>
            <person name="Shah P."/>
            <person name="Silverstein K.A."/>
            <person name="Skrzypek M.S."/>
            <person name="Soll D."/>
            <person name="Staggs R."/>
            <person name="Stansfield I."/>
            <person name="Stumpf M.P."/>
            <person name="Sudbery P.E."/>
            <person name="Srikantha T."/>
            <person name="Zeng Q."/>
            <person name="Berman J."/>
            <person name="Berriman M."/>
            <person name="Heitman J."/>
            <person name="Gow N.A."/>
            <person name="Lorenz M.C."/>
            <person name="Birren B.W."/>
            <person name="Kellis M."/>
            <person name="Cuomo C.A."/>
        </authorList>
    </citation>
    <scope>NUCLEOTIDE SEQUENCE [LARGE SCALE GENOMIC DNA]</scope>
    <source>
        <strain evidence="2">ATCC 11503 / BCRC 21390 / CBS 2605 / JCM 1781 / NBRC 1676 / NRRL YB-4239</strain>
    </source>
</reference>
<evidence type="ECO:0000313" key="1">
    <source>
        <dbReference type="EMBL" id="EDK46537.1"/>
    </source>
</evidence>
<dbReference type="Proteomes" id="UP000001996">
    <property type="component" value="Unassembled WGS sequence"/>
</dbReference>
<dbReference type="InterPro" id="IPR035426">
    <property type="entry name" value="Gemin2/Brr1"/>
</dbReference>
<dbReference type="KEGG" id="lel:PVL30_005449"/>
<proteinExistence type="predicted"/>
<evidence type="ECO:0000313" key="2">
    <source>
        <dbReference type="Proteomes" id="UP000001996"/>
    </source>
</evidence>
<name>A5E529_LODEL</name>
<dbReference type="VEuPathDB" id="FungiDB:LELG_04718"/>
<accession>A5E529</accession>
<dbReference type="AlphaFoldDB" id="A5E529"/>
<dbReference type="InParanoid" id="A5E529"/>
<dbReference type="OMA" id="SQWIWKL"/>
<dbReference type="Gene3D" id="1.20.58.1070">
    <property type="match status" value="1"/>
</dbReference>
<organism evidence="1 2">
    <name type="scientific">Lodderomyces elongisporus (strain ATCC 11503 / CBS 2605 / JCM 1781 / NBRC 1676 / NRRL YB-4239)</name>
    <name type="common">Yeast</name>
    <name type="synonym">Saccharomyces elongisporus</name>
    <dbReference type="NCBI Taxonomy" id="379508"/>
    <lineage>
        <taxon>Eukaryota</taxon>
        <taxon>Fungi</taxon>
        <taxon>Dikarya</taxon>
        <taxon>Ascomycota</taxon>
        <taxon>Saccharomycotina</taxon>
        <taxon>Pichiomycetes</taxon>
        <taxon>Debaryomycetaceae</taxon>
        <taxon>Candida/Lodderomyces clade</taxon>
        <taxon>Lodderomyces</taxon>
    </lineage>
</organism>
<gene>
    <name evidence="1" type="ORF">LELG_04718</name>
</gene>
<keyword evidence="2" id="KW-1185">Reference proteome</keyword>
<dbReference type="Pfam" id="PF04938">
    <property type="entry name" value="SIP1"/>
    <property type="match status" value="1"/>
</dbReference>
<dbReference type="OrthoDB" id="428895at2759"/>
<dbReference type="GO" id="GO:0000387">
    <property type="term" value="P:spliceosomal snRNP assembly"/>
    <property type="evidence" value="ECO:0007669"/>
    <property type="project" value="InterPro"/>
</dbReference>
<dbReference type="HOGENOM" id="CLU_083380_0_0_1"/>
<dbReference type="GeneID" id="5230944"/>